<dbReference type="EMBL" id="MHQC01000046">
    <property type="protein sequence ID" value="OGZ94018.1"/>
    <property type="molecule type" value="Genomic_DNA"/>
</dbReference>
<protein>
    <recommendedName>
        <fullName evidence="4">Methyltransferase type 11 domain-containing protein</fullName>
    </recommendedName>
</protein>
<dbReference type="SUPFAM" id="SSF53335">
    <property type="entry name" value="S-adenosyl-L-methionine-dependent methyltransferases"/>
    <property type="match status" value="1"/>
</dbReference>
<dbReference type="CDD" id="cd02440">
    <property type="entry name" value="AdoMet_MTases"/>
    <property type="match status" value="1"/>
</dbReference>
<comment type="caution">
    <text evidence="5">The sequence shown here is derived from an EMBL/GenBank/DDBJ whole genome shotgun (WGS) entry which is preliminary data.</text>
</comment>
<dbReference type="PANTHER" id="PTHR43464:SF19">
    <property type="entry name" value="UBIQUINONE BIOSYNTHESIS O-METHYLTRANSFERASE, MITOCHONDRIAL"/>
    <property type="match status" value="1"/>
</dbReference>
<dbReference type="GO" id="GO:0008757">
    <property type="term" value="F:S-adenosylmethionine-dependent methyltransferase activity"/>
    <property type="evidence" value="ECO:0007669"/>
    <property type="project" value="InterPro"/>
</dbReference>
<name>A0A1G2K6G4_9BACT</name>
<dbReference type="AlphaFoldDB" id="A0A1G2K6G4"/>
<dbReference type="Proteomes" id="UP000177152">
    <property type="component" value="Unassembled WGS sequence"/>
</dbReference>
<keyword evidence="1" id="KW-0489">Methyltransferase</keyword>
<keyword evidence="3" id="KW-0949">S-adenosyl-L-methionine</keyword>
<dbReference type="Pfam" id="PF08241">
    <property type="entry name" value="Methyltransf_11"/>
    <property type="match status" value="1"/>
</dbReference>
<evidence type="ECO:0000259" key="4">
    <source>
        <dbReference type="Pfam" id="PF08241"/>
    </source>
</evidence>
<dbReference type="GO" id="GO:0032259">
    <property type="term" value="P:methylation"/>
    <property type="evidence" value="ECO:0007669"/>
    <property type="project" value="UniProtKB-KW"/>
</dbReference>
<sequence>MKSTTIPTSSRQERLKVRKQERAKYTKWYFENMYWVEDFSGEKHYRKFNYSDPTHEKRFVYLTEILEKHFKFKNILDVGCGMGHMVRNLLKRCYKVKGVDISQDAIKFFMPDLAKEKIVSHAGVEKLPFKNNQFDLVFCSDVMEHIPISDVADSIKELARVARKYLVLTINLDHPYEYHPTILPRKTWWELFLANGKLKHSKHLEQKIEKETKRRYNEYDWFVFKKISTQ</sequence>
<gene>
    <name evidence="5" type="ORF">A2633_01080</name>
</gene>
<reference evidence="5 6" key="1">
    <citation type="journal article" date="2016" name="Nat. Commun.">
        <title>Thousands of microbial genomes shed light on interconnected biogeochemical processes in an aquifer system.</title>
        <authorList>
            <person name="Anantharaman K."/>
            <person name="Brown C.T."/>
            <person name="Hug L.A."/>
            <person name="Sharon I."/>
            <person name="Castelle C.J."/>
            <person name="Probst A.J."/>
            <person name="Thomas B.C."/>
            <person name="Singh A."/>
            <person name="Wilkins M.J."/>
            <person name="Karaoz U."/>
            <person name="Brodie E.L."/>
            <person name="Williams K.H."/>
            <person name="Hubbard S.S."/>
            <person name="Banfield J.F."/>
        </authorList>
    </citation>
    <scope>NUCLEOTIDE SEQUENCE [LARGE SCALE GENOMIC DNA]</scope>
</reference>
<evidence type="ECO:0000256" key="3">
    <source>
        <dbReference type="ARBA" id="ARBA00022691"/>
    </source>
</evidence>
<evidence type="ECO:0000256" key="2">
    <source>
        <dbReference type="ARBA" id="ARBA00022679"/>
    </source>
</evidence>
<organism evidence="5 6">
    <name type="scientific">Candidatus Sungbacteria bacterium RIFCSPHIGHO2_01_FULL_47_32</name>
    <dbReference type="NCBI Taxonomy" id="1802264"/>
    <lineage>
        <taxon>Bacteria</taxon>
        <taxon>Candidatus Sungiibacteriota</taxon>
    </lineage>
</organism>
<evidence type="ECO:0000256" key="1">
    <source>
        <dbReference type="ARBA" id="ARBA00022603"/>
    </source>
</evidence>
<dbReference type="InterPro" id="IPR029063">
    <property type="entry name" value="SAM-dependent_MTases_sf"/>
</dbReference>
<dbReference type="PANTHER" id="PTHR43464">
    <property type="entry name" value="METHYLTRANSFERASE"/>
    <property type="match status" value="1"/>
</dbReference>
<feature type="domain" description="Methyltransferase type 11" evidence="4">
    <location>
        <begin position="76"/>
        <end position="164"/>
    </location>
</feature>
<dbReference type="InterPro" id="IPR013216">
    <property type="entry name" value="Methyltransf_11"/>
</dbReference>
<evidence type="ECO:0000313" key="6">
    <source>
        <dbReference type="Proteomes" id="UP000177152"/>
    </source>
</evidence>
<keyword evidence="2" id="KW-0808">Transferase</keyword>
<evidence type="ECO:0000313" key="5">
    <source>
        <dbReference type="EMBL" id="OGZ94018.1"/>
    </source>
</evidence>
<accession>A0A1G2K6G4</accession>
<dbReference type="Gene3D" id="3.40.50.150">
    <property type="entry name" value="Vaccinia Virus protein VP39"/>
    <property type="match status" value="1"/>
</dbReference>
<proteinExistence type="predicted"/>